<dbReference type="SUPFAM" id="SSF144232">
    <property type="entry name" value="HIT/MYND zinc finger-like"/>
    <property type="match status" value="1"/>
</dbReference>
<dbReference type="EMBL" id="ML975254">
    <property type="protein sequence ID" value="KAF1838248.1"/>
    <property type="molecule type" value="Genomic_DNA"/>
</dbReference>
<dbReference type="Gene3D" id="6.10.140.2220">
    <property type="match status" value="1"/>
</dbReference>
<protein>
    <recommendedName>
        <fullName evidence="3">MYND-type zinc finger protein samB</fullName>
    </recommendedName>
</protein>
<dbReference type="OrthoDB" id="437457at2759"/>
<dbReference type="Proteomes" id="UP000800040">
    <property type="component" value="Unassembled WGS sequence"/>
</dbReference>
<evidence type="ECO:0000313" key="2">
    <source>
        <dbReference type="Proteomes" id="UP000800040"/>
    </source>
</evidence>
<evidence type="ECO:0008006" key="3">
    <source>
        <dbReference type="Google" id="ProtNLM"/>
    </source>
</evidence>
<dbReference type="AlphaFoldDB" id="A0A6A5KMA8"/>
<organism evidence="1 2">
    <name type="scientific">Decorospora gaudefroyi</name>
    <dbReference type="NCBI Taxonomy" id="184978"/>
    <lineage>
        <taxon>Eukaryota</taxon>
        <taxon>Fungi</taxon>
        <taxon>Dikarya</taxon>
        <taxon>Ascomycota</taxon>
        <taxon>Pezizomycotina</taxon>
        <taxon>Dothideomycetes</taxon>
        <taxon>Pleosporomycetidae</taxon>
        <taxon>Pleosporales</taxon>
        <taxon>Pleosporineae</taxon>
        <taxon>Pleosporaceae</taxon>
        <taxon>Decorospora</taxon>
    </lineage>
</organism>
<reference evidence="1" key="1">
    <citation type="submission" date="2020-01" db="EMBL/GenBank/DDBJ databases">
        <authorList>
            <consortium name="DOE Joint Genome Institute"/>
            <person name="Haridas S."/>
            <person name="Albert R."/>
            <person name="Binder M."/>
            <person name="Bloem J."/>
            <person name="Labutti K."/>
            <person name="Salamov A."/>
            <person name="Andreopoulos B."/>
            <person name="Baker S.E."/>
            <person name="Barry K."/>
            <person name="Bills G."/>
            <person name="Bluhm B.H."/>
            <person name="Cannon C."/>
            <person name="Castanera R."/>
            <person name="Culley D.E."/>
            <person name="Daum C."/>
            <person name="Ezra D."/>
            <person name="Gonzalez J.B."/>
            <person name="Henrissat B."/>
            <person name="Kuo A."/>
            <person name="Liang C."/>
            <person name="Lipzen A."/>
            <person name="Lutzoni F."/>
            <person name="Magnuson J."/>
            <person name="Mondo S."/>
            <person name="Nolan M."/>
            <person name="Ohm R."/>
            <person name="Pangilinan J."/>
            <person name="Park H.-J."/>
            <person name="Ramirez L."/>
            <person name="Alfaro M."/>
            <person name="Sun H."/>
            <person name="Tritt A."/>
            <person name="Yoshinaga Y."/>
            <person name="Zwiers L.-H."/>
            <person name="Turgeon B.G."/>
            <person name="Goodwin S.B."/>
            <person name="Spatafora J.W."/>
            <person name="Crous P.W."/>
            <person name="Grigoriev I.V."/>
        </authorList>
    </citation>
    <scope>NUCLEOTIDE SEQUENCE</scope>
    <source>
        <strain evidence="1">P77</strain>
    </source>
</reference>
<keyword evidence="2" id="KW-1185">Reference proteome</keyword>
<evidence type="ECO:0000313" key="1">
    <source>
        <dbReference type="EMBL" id="KAF1838248.1"/>
    </source>
</evidence>
<sequence>MRRLPREMHYYSKLCQKSDWPIHKLLCKTFTSFNDNKRPAESATVVYRRAIYFPEYGDRPIFFWLPIIDSPTHNLAFDIKDLPGDNIGMKEMIMRSRPTSPIITLHLRR</sequence>
<accession>A0A6A5KMA8</accession>
<name>A0A6A5KMA8_9PLEO</name>
<gene>
    <name evidence="1" type="ORF">BDW02DRAFT_594902</name>
</gene>
<proteinExistence type="predicted"/>